<dbReference type="InterPro" id="IPR027271">
    <property type="entry name" value="Acetolactate_synth/TF_NikR_C"/>
</dbReference>
<dbReference type="PANTHER" id="PTHR34719:SF2">
    <property type="entry name" value="NICKEL-RESPONSIVE REGULATOR"/>
    <property type="match status" value="1"/>
</dbReference>
<dbReference type="SUPFAM" id="SSF55021">
    <property type="entry name" value="ACT-like"/>
    <property type="match status" value="1"/>
</dbReference>
<name>A0A7R8WUT2_9CRUS</name>
<dbReference type="NCBIfam" id="NF002815">
    <property type="entry name" value="PRK02967.1"/>
    <property type="match status" value="1"/>
</dbReference>
<proteinExistence type="predicted"/>
<protein>
    <submittedName>
        <fullName evidence="2">Uncharacterized protein</fullName>
    </submittedName>
</protein>
<organism evidence="2">
    <name type="scientific">Cyprideis torosa</name>
    <dbReference type="NCBI Taxonomy" id="163714"/>
    <lineage>
        <taxon>Eukaryota</taxon>
        <taxon>Metazoa</taxon>
        <taxon>Ecdysozoa</taxon>
        <taxon>Arthropoda</taxon>
        <taxon>Crustacea</taxon>
        <taxon>Oligostraca</taxon>
        <taxon>Ostracoda</taxon>
        <taxon>Podocopa</taxon>
        <taxon>Podocopida</taxon>
        <taxon>Cytherocopina</taxon>
        <taxon>Cytheroidea</taxon>
        <taxon>Cytherideidae</taxon>
        <taxon>Cyprideis</taxon>
    </lineage>
</organism>
<dbReference type="InterPro" id="IPR050192">
    <property type="entry name" value="CopG/NikR_regulator"/>
</dbReference>
<evidence type="ECO:0000256" key="1">
    <source>
        <dbReference type="SAM" id="MobiDB-lite"/>
    </source>
</evidence>
<feature type="compositionally biased region" description="Basic residues" evidence="1">
    <location>
        <begin position="85"/>
        <end position="102"/>
    </location>
</feature>
<dbReference type="Pfam" id="PF08753">
    <property type="entry name" value="NikR_C"/>
    <property type="match status" value="1"/>
</dbReference>
<sequence>MATLTYVYNHHERELASRLTQVQHEHHDLTMSTTHVHLDHDNCMETAVLRGTVEQVEDLANAIISQPGVRHGQLYLLPVQVEQHRHAHGHHSHSHTHIKPLT</sequence>
<feature type="region of interest" description="Disordered" evidence="1">
    <location>
        <begin position="83"/>
        <end position="102"/>
    </location>
</feature>
<dbReference type="GO" id="GO:0003677">
    <property type="term" value="F:DNA binding"/>
    <property type="evidence" value="ECO:0007669"/>
    <property type="project" value="TreeGrafter"/>
</dbReference>
<dbReference type="EMBL" id="OB704541">
    <property type="protein sequence ID" value="CAD7238586.1"/>
    <property type="molecule type" value="Genomic_DNA"/>
</dbReference>
<accession>A0A7R8WUT2</accession>
<dbReference type="Gene3D" id="3.30.70.1150">
    <property type="entry name" value="ACT-like. Chain A, domain 2"/>
    <property type="match status" value="1"/>
</dbReference>
<dbReference type="InterPro" id="IPR014864">
    <property type="entry name" value="TF_NikR_Ni-bd_C"/>
</dbReference>
<dbReference type="PANTHER" id="PTHR34719">
    <property type="entry name" value="NICKEL-RESPONSIVE REGULATOR"/>
    <property type="match status" value="1"/>
</dbReference>
<dbReference type="AlphaFoldDB" id="A0A7R8WUT2"/>
<reference evidence="2" key="1">
    <citation type="submission" date="2020-11" db="EMBL/GenBank/DDBJ databases">
        <authorList>
            <person name="Tran Van P."/>
        </authorList>
    </citation>
    <scope>NUCLEOTIDE SEQUENCE</scope>
</reference>
<gene>
    <name evidence="2" type="ORF">CTOB1V02_LOCUS16401</name>
</gene>
<dbReference type="GO" id="GO:0006355">
    <property type="term" value="P:regulation of DNA-templated transcription"/>
    <property type="evidence" value="ECO:0007669"/>
    <property type="project" value="TreeGrafter"/>
</dbReference>
<evidence type="ECO:0000313" key="2">
    <source>
        <dbReference type="EMBL" id="CAD7238586.1"/>
    </source>
</evidence>
<dbReference type="InterPro" id="IPR045865">
    <property type="entry name" value="ACT-like_dom_sf"/>
</dbReference>